<evidence type="ECO:0000259" key="7">
    <source>
        <dbReference type="Pfam" id="PF17836"/>
    </source>
</evidence>
<evidence type="ECO:0000256" key="2">
    <source>
        <dbReference type="ARBA" id="ARBA00022679"/>
    </source>
</evidence>
<evidence type="ECO:0000256" key="6">
    <source>
        <dbReference type="PIRSR" id="PIRSR620019-2"/>
    </source>
</evidence>
<dbReference type="GO" id="GO:0016746">
    <property type="term" value="F:acyltransferase activity"/>
    <property type="evidence" value="ECO:0007669"/>
    <property type="project" value="UniProtKB-KW"/>
</dbReference>
<feature type="binding site" evidence="6">
    <location>
        <position position="145"/>
    </location>
    <ligand>
        <name>acetyl-CoA</name>
        <dbReference type="ChEBI" id="CHEBI:57288"/>
    </ligand>
</feature>
<keyword evidence="3" id="KW-0677">Repeat</keyword>
<comment type="caution">
    <text evidence="8">The sequence shown here is derived from an EMBL/GenBank/DDBJ whole genome shotgun (WGS) entry which is preliminary data.</text>
</comment>
<dbReference type="Gene3D" id="3.40.50.20">
    <property type="match status" value="1"/>
</dbReference>
<evidence type="ECO:0000256" key="5">
    <source>
        <dbReference type="PIRSR" id="PIRSR620019-1"/>
    </source>
</evidence>
<dbReference type="Pfam" id="PF17836">
    <property type="entry name" value="PglD_N"/>
    <property type="match status" value="1"/>
</dbReference>
<dbReference type="EMBL" id="JACGLT010000008">
    <property type="protein sequence ID" value="MBA6153407.1"/>
    <property type="molecule type" value="Genomic_DNA"/>
</dbReference>
<sequence length="208" mass="22582">MNSTKTILAGYSGHGYVVTEAALLSNIKIDGYLEPKEVFPNHFNLNYLGFEMDPNFEWDRDINFILGMGDNQIREKLGRFIKSKSKKILNIIHPSASVTKMLTLGSGNFIARNAAINPLVEIGDYCIINTGAIIEHECVIENAVHIAPGAVLAGNVKVSENAFIGANSVVKQGVTIGRNVVIGAGSTVIRDVPDHQVWIGNPAKLLKK</sequence>
<dbReference type="InterPro" id="IPR020019">
    <property type="entry name" value="AcTrfase_PglD-like"/>
</dbReference>
<evidence type="ECO:0000256" key="1">
    <source>
        <dbReference type="ARBA" id="ARBA00007274"/>
    </source>
</evidence>
<dbReference type="Proteomes" id="UP000541857">
    <property type="component" value="Unassembled WGS sequence"/>
</dbReference>
<feature type="binding site" evidence="6">
    <location>
        <position position="69"/>
    </location>
    <ligand>
        <name>substrate</name>
    </ligand>
</feature>
<dbReference type="CDD" id="cd03360">
    <property type="entry name" value="LbH_AT_putative"/>
    <property type="match status" value="1"/>
</dbReference>
<dbReference type="InterPro" id="IPR011004">
    <property type="entry name" value="Trimer_LpxA-like_sf"/>
</dbReference>
<dbReference type="PANTHER" id="PTHR43300:SF7">
    <property type="entry name" value="UDP-N-ACETYLBACILLOSAMINE N-ACETYLTRANSFERASE"/>
    <property type="match status" value="1"/>
</dbReference>
<reference evidence="8 9" key="1">
    <citation type="submission" date="2020-07" db="EMBL/GenBank/DDBJ databases">
        <title>Bacterium isolated from marine sediment.</title>
        <authorList>
            <person name="Shang D."/>
        </authorList>
    </citation>
    <scope>NUCLEOTIDE SEQUENCE [LARGE SCALE GENOMIC DNA]</scope>
    <source>
        <strain evidence="8 9">F6074</strain>
    </source>
</reference>
<evidence type="ECO:0000256" key="4">
    <source>
        <dbReference type="ARBA" id="ARBA00023315"/>
    </source>
</evidence>
<dbReference type="InterPro" id="IPR018357">
    <property type="entry name" value="Hexapep_transf_CS"/>
</dbReference>
<keyword evidence="9" id="KW-1185">Reference proteome</keyword>
<comment type="similarity">
    <text evidence="1">Belongs to the transferase hexapeptide repeat family.</text>
</comment>
<feature type="site" description="Increases basicity of active site His" evidence="5">
    <location>
        <position position="137"/>
    </location>
</feature>
<dbReference type="SUPFAM" id="SSF51161">
    <property type="entry name" value="Trimeric LpxA-like enzymes"/>
    <property type="match status" value="1"/>
</dbReference>
<name>A0A7W2M672_9FLAO</name>
<dbReference type="PROSITE" id="PS00101">
    <property type="entry name" value="HEXAPEP_TRANSFERASES"/>
    <property type="match status" value="1"/>
</dbReference>
<gene>
    <name evidence="8" type="ORF">H3Z82_11765</name>
</gene>
<keyword evidence="2 8" id="KW-0808">Transferase</keyword>
<dbReference type="InterPro" id="IPR041561">
    <property type="entry name" value="PglD_N"/>
</dbReference>
<evidence type="ECO:0000313" key="9">
    <source>
        <dbReference type="Proteomes" id="UP000541857"/>
    </source>
</evidence>
<dbReference type="PANTHER" id="PTHR43300">
    <property type="entry name" value="ACETYLTRANSFERASE"/>
    <property type="match status" value="1"/>
</dbReference>
<keyword evidence="4" id="KW-0012">Acyltransferase</keyword>
<organism evidence="8 9">
    <name type="scientific">Gelidibacter maritimus</name>
    <dbReference type="NCBI Taxonomy" id="2761487"/>
    <lineage>
        <taxon>Bacteria</taxon>
        <taxon>Pseudomonadati</taxon>
        <taxon>Bacteroidota</taxon>
        <taxon>Flavobacteriia</taxon>
        <taxon>Flavobacteriales</taxon>
        <taxon>Flavobacteriaceae</taxon>
        <taxon>Gelidibacter</taxon>
    </lineage>
</organism>
<evidence type="ECO:0000313" key="8">
    <source>
        <dbReference type="EMBL" id="MBA6153407.1"/>
    </source>
</evidence>
<dbReference type="InterPro" id="IPR001451">
    <property type="entry name" value="Hexapep"/>
</dbReference>
<dbReference type="Gene3D" id="2.160.10.10">
    <property type="entry name" value="Hexapeptide repeat proteins"/>
    <property type="match status" value="1"/>
</dbReference>
<evidence type="ECO:0000256" key="3">
    <source>
        <dbReference type="ARBA" id="ARBA00022737"/>
    </source>
</evidence>
<dbReference type="InterPro" id="IPR050179">
    <property type="entry name" value="Trans_hexapeptide_repeat"/>
</dbReference>
<feature type="domain" description="PglD N-terminal" evidence="7">
    <location>
        <begin position="7"/>
        <end position="77"/>
    </location>
</feature>
<protein>
    <submittedName>
        <fullName evidence="8">Acetyltransferase</fullName>
    </submittedName>
</protein>
<dbReference type="NCBIfam" id="TIGR03570">
    <property type="entry name" value="NeuD_NnaD"/>
    <property type="match status" value="1"/>
</dbReference>
<dbReference type="Pfam" id="PF00132">
    <property type="entry name" value="Hexapep"/>
    <property type="match status" value="1"/>
</dbReference>
<dbReference type="RefSeq" id="WP_182205699.1">
    <property type="nucleotide sequence ID" value="NZ_JACGLT010000008.1"/>
</dbReference>
<feature type="active site" description="Proton acceptor" evidence="5">
    <location>
        <position position="136"/>
    </location>
</feature>
<feature type="binding site" evidence="6">
    <location>
        <begin position="12"/>
        <end position="14"/>
    </location>
    <ligand>
        <name>substrate</name>
    </ligand>
</feature>
<proteinExistence type="inferred from homology"/>
<accession>A0A7W2M672</accession>
<dbReference type="AlphaFoldDB" id="A0A7W2M672"/>